<proteinExistence type="predicted"/>
<dbReference type="EMBL" id="JAYMYQ010000001">
    <property type="protein sequence ID" value="KAK7358716.1"/>
    <property type="molecule type" value="Genomic_DNA"/>
</dbReference>
<name>A0AAN9R4K5_CANGL</name>
<dbReference type="SUPFAM" id="SSF50978">
    <property type="entry name" value="WD40 repeat-like"/>
    <property type="match status" value="1"/>
</dbReference>
<organism evidence="2 3">
    <name type="scientific">Canavalia gladiata</name>
    <name type="common">Sword bean</name>
    <name type="synonym">Dolichos gladiatus</name>
    <dbReference type="NCBI Taxonomy" id="3824"/>
    <lineage>
        <taxon>Eukaryota</taxon>
        <taxon>Viridiplantae</taxon>
        <taxon>Streptophyta</taxon>
        <taxon>Embryophyta</taxon>
        <taxon>Tracheophyta</taxon>
        <taxon>Spermatophyta</taxon>
        <taxon>Magnoliopsida</taxon>
        <taxon>eudicotyledons</taxon>
        <taxon>Gunneridae</taxon>
        <taxon>Pentapetalae</taxon>
        <taxon>rosids</taxon>
        <taxon>fabids</taxon>
        <taxon>Fabales</taxon>
        <taxon>Fabaceae</taxon>
        <taxon>Papilionoideae</taxon>
        <taxon>50 kb inversion clade</taxon>
        <taxon>NPAAA clade</taxon>
        <taxon>indigoferoid/millettioid clade</taxon>
        <taxon>Phaseoleae</taxon>
        <taxon>Canavalia</taxon>
    </lineage>
</organism>
<sequence length="396" mass="45087">MVHEPNEKRRRTEQKNGREEHEQVLIALIHHRTREVKNLRYYITYYTSQLDEAERKLKESQSKLTQLRGQSQISQSKLLLCRSPTAKSEESQGLSSEQENVEIKKIGTYSKFAHKEHKELVPLVCKSSTPGSVKCQLSKHFSSLHKRKLRCIAVCPVNDRHFVTSALDGVVNLWEIQSLGSKVSLFRTTDCASPMQRRWPEDIAWHPDGSRLFSVYSADGQDSQISVTDLGRGQRGGRAQQKQVVLSAGKDKRIVGYDAHEGRQDFTHQVMGTCTMPTLLDVVHDYQATNLTPERQLRLFDVRSNGKELHAFGWKQESSESQSALINQAWSPNGLYITSGSADPMIHIFDIRYNGHKPFKSVEAHQKRVFRAMWLQSIPCLISISSDLNIGLHKVV</sequence>
<dbReference type="Gene3D" id="2.130.10.10">
    <property type="entry name" value="YVTN repeat-like/Quinoprotein amine dehydrogenase"/>
    <property type="match status" value="2"/>
</dbReference>
<feature type="coiled-coil region" evidence="1">
    <location>
        <begin position="43"/>
        <end position="70"/>
    </location>
</feature>
<accession>A0AAN9R4K5</accession>
<dbReference type="Proteomes" id="UP001367508">
    <property type="component" value="Unassembled WGS sequence"/>
</dbReference>
<dbReference type="Pfam" id="PF00400">
    <property type="entry name" value="WD40"/>
    <property type="match status" value="1"/>
</dbReference>
<evidence type="ECO:0000313" key="3">
    <source>
        <dbReference type="Proteomes" id="UP001367508"/>
    </source>
</evidence>
<keyword evidence="3" id="KW-1185">Reference proteome</keyword>
<dbReference type="SMART" id="SM00320">
    <property type="entry name" value="WD40"/>
    <property type="match status" value="4"/>
</dbReference>
<keyword evidence="1" id="KW-0175">Coiled coil</keyword>
<gene>
    <name evidence="2" type="ORF">VNO77_00654</name>
</gene>
<dbReference type="InterPro" id="IPR015943">
    <property type="entry name" value="WD40/YVTN_repeat-like_dom_sf"/>
</dbReference>
<dbReference type="AlphaFoldDB" id="A0AAN9R4K5"/>
<reference evidence="2 3" key="1">
    <citation type="submission" date="2024-01" db="EMBL/GenBank/DDBJ databases">
        <title>The genomes of 5 underutilized Papilionoideae crops provide insights into root nodulation and disease resistanc.</title>
        <authorList>
            <person name="Jiang F."/>
        </authorList>
    </citation>
    <scope>NUCLEOTIDE SEQUENCE [LARGE SCALE GENOMIC DNA]</scope>
    <source>
        <strain evidence="2">LVBAO_FW01</strain>
        <tissue evidence="2">Leaves</tissue>
    </source>
</reference>
<evidence type="ECO:0000256" key="1">
    <source>
        <dbReference type="SAM" id="Coils"/>
    </source>
</evidence>
<evidence type="ECO:0000313" key="2">
    <source>
        <dbReference type="EMBL" id="KAK7358716.1"/>
    </source>
</evidence>
<dbReference type="InterPro" id="IPR001680">
    <property type="entry name" value="WD40_rpt"/>
</dbReference>
<protein>
    <submittedName>
        <fullName evidence="2">Uncharacterized protein</fullName>
    </submittedName>
</protein>
<dbReference type="PANTHER" id="PTHR47232">
    <property type="entry name" value="TRANSDUCIN FAMILY PROTEIN / WD-40 REPEAT FAMILY PROTEIN"/>
    <property type="match status" value="1"/>
</dbReference>
<dbReference type="PANTHER" id="PTHR47232:SF1">
    <property type="entry name" value="TRANSDUCIN FAMILY PROTEIN _ WD-40 REPEAT FAMILY PROTEIN"/>
    <property type="match status" value="1"/>
</dbReference>
<comment type="caution">
    <text evidence="2">The sequence shown here is derived from an EMBL/GenBank/DDBJ whole genome shotgun (WGS) entry which is preliminary data.</text>
</comment>
<dbReference type="InterPro" id="IPR036322">
    <property type="entry name" value="WD40_repeat_dom_sf"/>
</dbReference>